<keyword evidence="4" id="KW-0804">Transcription</keyword>
<keyword evidence="5" id="KW-0539">Nucleus</keyword>
<dbReference type="Proteomes" id="UP000187203">
    <property type="component" value="Unassembled WGS sequence"/>
</dbReference>
<accession>A0A1R3K3C0</accession>
<name>A0A1R3K3C0_9ROSI</name>
<keyword evidence="3" id="KW-0238">DNA-binding</keyword>
<evidence type="ECO:0000256" key="2">
    <source>
        <dbReference type="ARBA" id="ARBA00023015"/>
    </source>
</evidence>
<dbReference type="Gene3D" id="2.40.330.10">
    <property type="entry name" value="DNA-binding pseudobarrel domain"/>
    <property type="match status" value="1"/>
</dbReference>
<dbReference type="OrthoDB" id="810485at2759"/>
<evidence type="ECO:0000256" key="3">
    <source>
        <dbReference type="ARBA" id="ARBA00023125"/>
    </source>
</evidence>
<proteinExistence type="predicted"/>
<evidence type="ECO:0000313" key="7">
    <source>
        <dbReference type="Proteomes" id="UP000187203"/>
    </source>
</evidence>
<evidence type="ECO:0000256" key="5">
    <source>
        <dbReference type="ARBA" id="ARBA00023242"/>
    </source>
</evidence>
<dbReference type="AlphaFoldDB" id="A0A1R3K3C0"/>
<keyword evidence="7" id="KW-1185">Reference proteome</keyword>
<evidence type="ECO:0000313" key="6">
    <source>
        <dbReference type="EMBL" id="OMP01590.1"/>
    </source>
</evidence>
<sequence length="116" mass="13326">MARISKRLSPKDVEESLCFPLPRILNVEEGEIFQLQVRDKGDQAWTFSCSIEQHQEIGLALTVRWLAFVGAKGIKADDEVILQGEFMGSDDMRLQFLIEVKRKIRLFGKDMWGDLV</sequence>
<reference evidence="7" key="1">
    <citation type="submission" date="2013-09" db="EMBL/GenBank/DDBJ databases">
        <title>Corchorus olitorius genome sequencing.</title>
        <authorList>
            <person name="Alam M."/>
            <person name="Haque M.S."/>
            <person name="Islam M.S."/>
            <person name="Emdad E.M."/>
            <person name="Islam M.M."/>
            <person name="Ahmed B."/>
            <person name="Halim A."/>
            <person name="Hossen Q.M.M."/>
            <person name="Hossain M.Z."/>
            <person name="Ahmed R."/>
            <person name="Khan M.M."/>
            <person name="Islam R."/>
            <person name="Rashid M.M."/>
            <person name="Khan S.A."/>
            <person name="Rahman M.S."/>
            <person name="Alam M."/>
            <person name="Yahiya A.S."/>
            <person name="Khan M.S."/>
            <person name="Azam M.S."/>
            <person name="Haque T."/>
            <person name="Lashkar M.Z.H."/>
            <person name="Akhand A.I."/>
            <person name="Morshed G."/>
            <person name="Roy S."/>
            <person name="Uddin K.S."/>
            <person name="Rabeya T."/>
            <person name="Hossain A.S."/>
            <person name="Chowdhury A."/>
            <person name="Snigdha A.R."/>
            <person name="Mortoza M.S."/>
            <person name="Matin S.A."/>
            <person name="Hoque S.M.E."/>
            <person name="Islam M.K."/>
            <person name="Roy D.K."/>
            <person name="Haider R."/>
            <person name="Moosa M.M."/>
            <person name="Elias S.M."/>
            <person name="Hasan A.M."/>
            <person name="Jahan S."/>
            <person name="Shafiuddin M."/>
            <person name="Mahmood N."/>
            <person name="Shommy N.S."/>
        </authorList>
    </citation>
    <scope>NUCLEOTIDE SEQUENCE [LARGE SCALE GENOMIC DNA]</scope>
    <source>
        <strain evidence="7">cv. O-4</strain>
    </source>
</reference>
<dbReference type="GO" id="GO:0003677">
    <property type="term" value="F:DNA binding"/>
    <property type="evidence" value="ECO:0007669"/>
    <property type="project" value="UniProtKB-KW"/>
</dbReference>
<dbReference type="GO" id="GO:0005634">
    <property type="term" value="C:nucleus"/>
    <property type="evidence" value="ECO:0007669"/>
    <property type="project" value="UniProtKB-SubCell"/>
</dbReference>
<protein>
    <recommendedName>
        <fullName evidence="8">TF-B3 domain-containing protein</fullName>
    </recommendedName>
</protein>
<organism evidence="6 7">
    <name type="scientific">Corchorus olitorius</name>
    <dbReference type="NCBI Taxonomy" id="93759"/>
    <lineage>
        <taxon>Eukaryota</taxon>
        <taxon>Viridiplantae</taxon>
        <taxon>Streptophyta</taxon>
        <taxon>Embryophyta</taxon>
        <taxon>Tracheophyta</taxon>
        <taxon>Spermatophyta</taxon>
        <taxon>Magnoliopsida</taxon>
        <taxon>eudicotyledons</taxon>
        <taxon>Gunneridae</taxon>
        <taxon>Pentapetalae</taxon>
        <taxon>rosids</taxon>
        <taxon>malvids</taxon>
        <taxon>Malvales</taxon>
        <taxon>Malvaceae</taxon>
        <taxon>Grewioideae</taxon>
        <taxon>Apeibeae</taxon>
        <taxon>Corchorus</taxon>
    </lineage>
</organism>
<evidence type="ECO:0000256" key="1">
    <source>
        <dbReference type="ARBA" id="ARBA00004123"/>
    </source>
</evidence>
<dbReference type="InterPro" id="IPR015300">
    <property type="entry name" value="DNA-bd_pseudobarrel_sf"/>
</dbReference>
<evidence type="ECO:0000256" key="4">
    <source>
        <dbReference type="ARBA" id="ARBA00023163"/>
    </source>
</evidence>
<comment type="caution">
    <text evidence="6">The sequence shown here is derived from an EMBL/GenBank/DDBJ whole genome shotgun (WGS) entry which is preliminary data.</text>
</comment>
<gene>
    <name evidence="6" type="ORF">COLO4_11748</name>
</gene>
<keyword evidence="2" id="KW-0805">Transcription regulation</keyword>
<dbReference type="EMBL" id="AWUE01014740">
    <property type="protein sequence ID" value="OMP01590.1"/>
    <property type="molecule type" value="Genomic_DNA"/>
</dbReference>
<comment type="subcellular location">
    <subcellularLocation>
        <location evidence="1">Nucleus</location>
    </subcellularLocation>
</comment>
<evidence type="ECO:0008006" key="8">
    <source>
        <dbReference type="Google" id="ProtNLM"/>
    </source>
</evidence>